<evidence type="ECO:0000259" key="4">
    <source>
        <dbReference type="Pfam" id="PF07685"/>
    </source>
</evidence>
<dbReference type="InterPro" id="IPR011698">
    <property type="entry name" value="GATase_3"/>
</dbReference>
<dbReference type="EMBL" id="ATBP01001436">
    <property type="protein sequence ID" value="ETR67337.1"/>
    <property type="molecule type" value="Genomic_DNA"/>
</dbReference>
<dbReference type="CDD" id="cd03130">
    <property type="entry name" value="GATase1_CobB"/>
    <property type="match status" value="1"/>
</dbReference>
<keyword evidence="3" id="KW-0315">Glutamine amidotransferase</keyword>
<dbReference type="GO" id="GO:0009236">
    <property type="term" value="P:cobalamin biosynthetic process"/>
    <property type="evidence" value="ECO:0007669"/>
    <property type="project" value="UniProtKB-KW"/>
</dbReference>
<comment type="pathway">
    <text evidence="1">Cofactor biosynthesis; adenosylcobalamin biosynthesis.</text>
</comment>
<dbReference type="PANTHER" id="PTHR43873">
    <property type="entry name" value="COBYRINATE A,C-DIAMIDE SYNTHASE"/>
    <property type="match status" value="1"/>
</dbReference>
<evidence type="ECO:0000313" key="6">
    <source>
        <dbReference type="Proteomes" id="UP000189670"/>
    </source>
</evidence>
<feature type="domain" description="CobB/CobQ-like glutamine amidotransferase" evidence="4">
    <location>
        <begin position="1"/>
        <end position="184"/>
    </location>
</feature>
<dbReference type="PROSITE" id="PS51274">
    <property type="entry name" value="GATASE_COBBQ"/>
    <property type="match status" value="1"/>
</dbReference>
<dbReference type="Pfam" id="PF07685">
    <property type="entry name" value="GATase_3"/>
    <property type="match status" value="1"/>
</dbReference>
<evidence type="ECO:0000256" key="1">
    <source>
        <dbReference type="ARBA" id="ARBA00004953"/>
    </source>
</evidence>
<evidence type="ECO:0000256" key="2">
    <source>
        <dbReference type="ARBA" id="ARBA00022573"/>
    </source>
</evidence>
<evidence type="ECO:0000313" key="5">
    <source>
        <dbReference type="EMBL" id="ETR67337.1"/>
    </source>
</evidence>
<gene>
    <name evidence="5" type="ORF">OMM_05190</name>
</gene>
<organism evidence="5 6">
    <name type="scientific">Candidatus Magnetoglobus multicellularis str. Araruama</name>
    <dbReference type="NCBI Taxonomy" id="890399"/>
    <lineage>
        <taxon>Bacteria</taxon>
        <taxon>Pseudomonadati</taxon>
        <taxon>Thermodesulfobacteriota</taxon>
        <taxon>Desulfobacteria</taxon>
        <taxon>Desulfobacterales</taxon>
        <taxon>Desulfobacteraceae</taxon>
        <taxon>Candidatus Magnetoglobus</taxon>
    </lineage>
</organism>
<dbReference type="PANTHER" id="PTHR43873:SF1">
    <property type="entry name" value="COBYRINATE A,C-DIAMIDE SYNTHASE"/>
    <property type="match status" value="1"/>
</dbReference>
<reference evidence="6" key="1">
    <citation type="submission" date="2012-11" db="EMBL/GenBank/DDBJ databases">
        <authorList>
            <person name="Lucero-Rivera Y.E."/>
            <person name="Tovar-Ramirez D."/>
        </authorList>
    </citation>
    <scope>NUCLEOTIDE SEQUENCE [LARGE SCALE GENOMIC DNA]</scope>
    <source>
        <strain evidence="6">Araruama</strain>
    </source>
</reference>
<accession>A0A1V1NXM1</accession>
<proteinExistence type="predicted"/>
<dbReference type="InterPro" id="IPR029062">
    <property type="entry name" value="Class_I_gatase-like"/>
</dbReference>
<keyword evidence="2" id="KW-0169">Cobalamin biosynthesis</keyword>
<dbReference type="Proteomes" id="UP000189670">
    <property type="component" value="Unassembled WGS sequence"/>
</dbReference>
<comment type="caution">
    <text evidence="5">The sequence shown here is derived from an EMBL/GenBank/DDBJ whole genome shotgun (WGS) entry which is preliminary data.</text>
</comment>
<dbReference type="SUPFAM" id="SSF52317">
    <property type="entry name" value="Class I glutamine amidotransferase-like"/>
    <property type="match status" value="1"/>
</dbReference>
<dbReference type="GO" id="GO:0042242">
    <property type="term" value="F:cobyrinic acid a,c-diamide synthase activity"/>
    <property type="evidence" value="ECO:0007669"/>
    <property type="project" value="InterPro"/>
</dbReference>
<sequence length="198" mass="22274">MLKDNGANLVYFSPIKDKELPEDLSGIYFGGGYPELFAQQLSENRQMCNAVKEASANGMPIYGECGGFMYLCRNLLGNNLSGENNIKYPMTDCFPFSIKLLKRLKSLGYREISLLDDSIIGPKGMKGRGHEFHYSEIANPEIAEQNKTIEKIYSISDRKENNLFKEGFRVNKTLGSYVHLHFGSLSLLNKKGNNNETP</sequence>
<protein>
    <recommendedName>
        <fullName evidence="4">CobB/CobQ-like glutamine amidotransferase domain-containing protein</fullName>
    </recommendedName>
</protein>
<evidence type="ECO:0000256" key="3">
    <source>
        <dbReference type="ARBA" id="ARBA00022962"/>
    </source>
</evidence>
<dbReference type="AlphaFoldDB" id="A0A1V1NXM1"/>
<dbReference type="Gene3D" id="3.40.50.880">
    <property type="match status" value="1"/>
</dbReference>
<dbReference type="InterPro" id="IPR004484">
    <property type="entry name" value="CbiA/CobB_synth"/>
</dbReference>
<name>A0A1V1NXM1_9BACT</name>